<proteinExistence type="predicted"/>
<dbReference type="KEGG" id="thel:IG193_00540"/>
<evidence type="ECO:0000313" key="2">
    <source>
        <dbReference type="Proteomes" id="UP000594121"/>
    </source>
</evidence>
<reference evidence="1 2" key="1">
    <citation type="submission" date="2020-10" db="EMBL/GenBank/DDBJ databases">
        <title>Thermofilum lucidum 3507LT sp. nov. a novel member of Thermofilaceae family isolated from Chile hot spring, and proposal of description order Thermofilales.</title>
        <authorList>
            <person name="Zayulina K.S."/>
            <person name="Elcheninov A.G."/>
            <person name="Toshchakov S.V."/>
            <person name="Kublanov I.V."/>
        </authorList>
    </citation>
    <scope>NUCLEOTIDE SEQUENCE [LARGE SCALE GENOMIC DNA]</scope>
    <source>
        <strain evidence="1 2">3507LT</strain>
    </source>
</reference>
<organism evidence="1 2">
    <name type="scientific">Infirmifilum lucidum</name>
    <dbReference type="NCBI Taxonomy" id="2776706"/>
    <lineage>
        <taxon>Archaea</taxon>
        <taxon>Thermoproteota</taxon>
        <taxon>Thermoprotei</taxon>
        <taxon>Thermofilales</taxon>
        <taxon>Thermofilaceae</taxon>
        <taxon>Infirmifilum</taxon>
    </lineage>
</organism>
<dbReference type="EMBL" id="CP062310">
    <property type="protein sequence ID" value="QOJ78989.1"/>
    <property type="molecule type" value="Genomic_DNA"/>
</dbReference>
<name>A0A7L9FGV4_9CREN</name>
<dbReference type="GeneID" id="59148338"/>
<accession>A0A7L9FGV4</accession>
<dbReference type="InParanoid" id="A0A7L9FGV4"/>
<dbReference type="RefSeq" id="WP_192818961.1">
    <property type="nucleotide sequence ID" value="NZ_CP062310.1"/>
</dbReference>
<dbReference type="Proteomes" id="UP000594121">
    <property type="component" value="Chromosome"/>
</dbReference>
<protein>
    <submittedName>
        <fullName evidence="1">Uncharacterized protein</fullName>
    </submittedName>
</protein>
<sequence length="52" mass="5950">MMKARNAFIWDFDGVVASTPHEEAFYEGVYNPEEAEYAIRKIKGVLRELISG</sequence>
<dbReference type="AlphaFoldDB" id="A0A7L9FGV4"/>
<gene>
    <name evidence="1" type="ORF">IG193_00540</name>
</gene>
<keyword evidence="2" id="KW-1185">Reference proteome</keyword>
<evidence type="ECO:0000313" key="1">
    <source>
        <dbReference type="EMBL" id="QOJ78989.1"/>
    </source>
</evidence>